<evidence type="ECO:0000259" key="2">
    <source>
        <dbReference type="Pfam" id="PF03732"/>
    </source>
</evidence>
<dbReference type="AlphaFoldDB" id="A0AAD8RYU4"/>
<reference evidence="3" key="1">
    <citation type="submission" date="2023-07" db="EMBL/GenBank/DDBJ databases">
        <title>A chromosome-level genome assembly of Lolium multiflorum.</title>
        <authorList>
            <person name="Chen Y."/>
            <person name="Copetti D."/>
            <person name="Kolliker R."/>
            <person name="Studer B."/>
        </authorList>
    </citation>
    <scope>NUCLEOTIDE SEQUENCE</scope>
    <source>
        <strain evidence="3">02402/16</strain>
        <tissue evidence="3">Leaf</tissue>
    </source>
</reference>
<gene>
    <name evidence="3" type="ORF">QYE76_059830</name>
</gene>
<proteinExistence type="predicted"/>
<feature type="compositionally biased region" description="Basic and acidic residues" evidence="1">
    <location>
        <begin position="152"/>
        <end position="170"/>
    </location>
</feature>
<comment type="caution">
    <text evidence="3">The sequence shown here is derived from an EMBL/GenBank/DDBJ whole genome shotgun (WGS) entry which is preliminary data.</text>
</comment>
<evidence type="ECO:0000256" key="1">
    <source>
        <dbReference type="SAM" id="MobiDB-lite"/>
    </source>
</evidence>
<organism evidence="3 4">
    <name type="scientific">Lolium multiflorum</name>
    <name type="common">Italian ryegrass</name>
    <name type="synonym">Lolium perenne subsp. multiflorum</name>
    <dbReference type="NCBI Taxonomy" id="4521"/>
    <lineage>
        <taxon>Eukaryota</taxon>
        <taxon>Viridiplantae</taxon>
        <taxon>Streptophyta</taxon>
        <taxon>Embryophyta</taxon>
        <taxon>Tracheophyta</taxon>
        <taxon>Spermatophyta</taxon>
        <taxon>Magnoliopsida</taxon>
        <taxon>Liliopsida</taxon>
        <taxon>Poales</taxon>
        <taxon>Poaceae</taxon>
        <taxon>BOP clade</taxon>
        <taxon>Pooideae</taxon>
        <taxon>Poodae</taxon>
        <taxon>Poeae</taxon>
        <taxon>Poeae Chloroplast Group 2 (Poeae type)</taxon>
        <taxon>Loliodinae</taxon>
        <taxon>Loliinae</taxon>
        <taxon>Lolium</taxon>
    </lineage>
</organism>
<feature type="domain" description="Retrotransposon gag" evidence="2">
    <location>
        <begin position="2"/>
        <end position="87"/>
    </location>
</feature>
<name>A0AAD8RYU4_LOLMU</name>
<dbReference type="EMBL" id="JAUUTY010000004">
    <property type="protein sequence ID" value="KAK1642025.1"/>
    <property type="molecule type" value="Genomic_DNA"/>
</dbReference>
<evidence type="ECO:0000313" key="4">
    <source>
        <dbReference type="Proteomes" id="UP001231189"/>
    </source>
</evidence>
<feature type="region of interest" description="Disordered" evidence="1">
    <location>
        <begin position="121"/>
        <end position="195"/>
    </location>
</feature>
<dbReference type="InterPro" id="IPR005162">
    <property type="entry name" value="Retrotrans_gag_dom"/>
</dbReference>
<dbReference type="PANTHER" id="PTHR33223:SF8">
    <property type="entry name" value="OS04G0172440 PROTEIN"/>
    <property type="match status" value="1"/>
</dbReference>
<dbReference type="Proteomes" id="UP001231189">
    <property type="component" value="Unassembled WGS sequence"/>
</dbReference>
<dbReference type="Pfam" id="PF03732">
    <property type="entry name" value="Retrotrans_gag"/>
    <property type="match status" value="1"/>
</dbReference>
<evidence type="ECO:0000313" key="3">
    <source>
        <dbReference type="EMBL" id="KAK1642025.1"/>
    </source>
</evidence>
<keyword evidence="4" id="KW-1185">Reference proteome</keyword>
<sequence>MLVGSTRTWLNNLPAGNINGWLDFEEAFVSNFTGTYRRPGRPQQLEMCKQGPDETDRAYLTRWCEMCNSCEGVHEIQAISFFMAGCRPNTMLWHKLRRSEPKTMASLMAIAEKYALAEEAGKTPAEGPLAAPKRDHHNPTENKPADGTSHGSRHDNYRGKRHSDQPDRRYGSAHVATMSDHAVAGRSRRQKQDRP</sequence>
<protein>
    <recommendedName>
        <fullName evidence="2">Retrotransposon gag domain-containing protein</fullName>
    </recommendedName>
</protein>
<dbReference type="PANTHER" id="PTHR33223">
    <property type="entry name" value="CCHC-TYPE DOMAIN-CONTAINING PROTEIN"/>
    <property type="match status" value="1"/>
</dbReference>
<accession>A0AAD8RYU4</accession>